<reference evidence="1 2" key="1">
    <citation type="submission" date="2015-09" db="EMBL/GenBank/DDBJ databases">
        <title>Sorangium comparison.</title>
        <authorList>
            <person name="Zaburannyi N."/>
            <person name="Bunk B."/>
            <person name="Overmann J."/>
            <person name="Mueller R."/>
        </authorList>
    </citation>
    <scope>NUCLEOTIDE SEQUENCE [LARGE SCALE GENOMIC DNA]</scope>
    <source>
        <strain evidence="1 2">So ceGT47</strain>
    </source>
</reference>
<protein>
    <submittedName>
        <fullName evidence="1">Uncharacterized protein</fullName>
    </submittedName>
</protein>
<gene>
    <name evidence="1" type="ORF">SOCEGT47_071580</name>
</gene>
<dbReference type="AlphaFoldDB" id="A0A4P2QB99"/>
<sequence>MAEPGCPYASRSARGVSAQARHGSGASAAVRRHVASTSLAVLIAVLPLGCKKKEKQEPINVPPPPGAASSDELTTAVGPARGLSSTLAPTSTRWKRVFVLDDKRAVVAGETEDEAIALVTENAGRTWRSLRRPRDGWSAWSVGADGSIVLAVGSRAPGRSKDADSAALPPAEEPINLFFAPSEAADLLAPSPVPLPELDRGATPPVDSVPAVLSAESAALLISPKPRRAALVHAGPPGATPAPPVPLPPQEQALPIPYGRPPALLSVRGRNLLTRPVPAPGKPLEAPRTVAGLVMTPAATAALSASPACDFGEWSIQIVPQPPDKSAVVAISAARTAVLKLPAKAAPLATVGCGADRITVDVIAPTGGEPTLAACDLKGACVLAEKQPFHPWIEPHERSVASAPTREGVAAVLTARAAARWGLYIALSPSPESGKLYEVPRVIGEGQGERGRIDLGALLSFGDRLLMLLQADVTGTSRRGWYVTVSEDSGLTWSPP</sequence>
<dbReference type="EMBL" id="CP012670">
    <property type="protein sequence ID" value="AUX26588.1"/>
    <property type="molecule type" value="Genomic_DNA"/>
</dbReference>
<name>A0A4P2QB99_SORCE</name>
<organism evidence="1 2">
    <name type="scientific">Sorangium cellulosum</name>
    <name type="common">Polyangium cellulosum</name>
    <dbReference type="NCBI Taxonomy" id="56"/>
    <lineage>
        <taxon>Bacteria</taxon>
        <taxon>Pseudomonadati</taxon>
        <taxon>Myxococcota</taxon>
        <taxon>Polyangia</taxon>
        <taxon>Polyangiales</taxon>
        <taxon>Polyangiaceae</taxon>
        <taxon>Sorangium</taxon>
    </lineage>
</organism>
<dbReference type="InterPro" id="IPR036278">
    <property type="entry name" value="Sialidase_sf"/>
</dbReference>
<accession>A0A4P2QB99</accession>
<dbReference type="Proteomes" id="UP000295781">
    <property type="component" value="Chromosome"/>
</dbReference>
<evidence type="ECO:0000313" key="2">
    <source>
        <dbReference type="Proteomes" id="UP000295781"/>
    </source>
</evidence>
<proteinExistence type="predicted"/>
<dbReference type="SUPFAM" id="SSF50939">
    <property type="entry name" value="Sialidases"/>
    <property type="match status" value="1"/>
</dbReference>
<evidence type="ECO:0000313" key="1">
    <source>
        <dbReference type="EMBL" id="AUX26588.1"/>
    </source>
</evidence>
<dbReference type="OrthoDB" id="5494188at2"/>